<sequence length="246" mass="27044">MLKEFAKNLKDILNLQREPVGVKFLKVEDTAAFMKDYDAETKSRYCQALMRAGKGEKVLITAKNISCPASAAAFGLKPLPEVLSSGQMLFKLGLFDSPDAAKNAMEGMTRLEQGKYAGVLLSPLENMEIEPDIVVIEALPEQLMWLSLASIYDTGKRLKFNTAVFQATCVDSTVIPFVTGDLNSSLGCYGCREATDVLEEETLIGIPYRELEKIITNLQKLAAKPMKKVRSKEALKSFSGCASENN</sequence>
<evidence type="ECO:0008006" key="3">
    <source>
        <dbReference type="Google" id="ProtNLM"/>
    </source>
</evidence>
<evidence type="ECO:0000313" key="1">
    <source>
        <dbReference type="EMBL" id="AKB68216.1"/>
    </source>
</evidence>
<dbReference type="AlphaFoldDB" id="A0A0E3LW62"/>
<gene>
    <name evidence="1" type="ORF">MSMAL_1673</name>
</gene>
<dbReference type="HOGENOM" id="CLU_074324_1_0_2"/>
<dbReference type="RefSeq" id="WP_048040512.1">
    <property type="nucleotide sequence ID" value="NZ_CP009513.1"/>
</dbReference>
<reference evidence="1 2" key="1">
    <citation type="submission" date="2014-07" db="EMBL/GenBank/DDBJ databases">
        <title>Methanogenic archaea and the global carbon cycle.</title>
        <authorList>
            <person name="Henriksen J.R."/>
            <person name="Luke J."/>
            <person name="Reinhart S."/>
            <person name="Benedict M.N."/>
            <person name="Youngblut N.D."/>
            <person name="Metcalf M.E."/>
            <person name="Whitaker R.J."/>
            <person name="Metcalf W.W."/>
        </authorList>
    </citation>
    <scope>NUCLEOTIDE SEQUENCE [LARGE SCALE GENOMIC DNA]</scope>
    <source>
        <strain evidence="1 2">LYC</strain>
    </source>
</reference>
<protein>
    <recommendedName>
        <fullName evidence="3">DUF169 domain-containing protein</fullName>
    </recommendedName>
</protein>
<dbReference type="PATRIC" id="fig|1434114.4.peg.2114"/>
<dbReference type="PANTHER" id="PTHR37954:SF3">
    <property type="entry name" value="DUF169 DOMAIN-CONTAINING PROTEIN"/>
    <property type="match status" value="1"/>
</dbReference>
<accession>A0A0E3LW62</accession>
<dbReference type="EMBL" id="CP009513">
    <property type="protein sequence ID" value="AKB68216.1"/>
    <property type="molecule type" value="Genomic_DNA"/>
</dbReference>
<dbReference type="Pfam" id="PF02596">
    <property type="entry name" value="DUF169"/>
    <property type="match status" value="1"/>
</dbReference>
<proteinExistence type="predicted"/>
<dbReference type="GeneID" id="24877914"/>
<evidence type="ECO:0000313" key="2">
    <source>
        <dbReference type="Proteomes" id="UP000033063"/>
    </source>
</evidence>
<organism evidence="1 2">
    <name type="scientific">Methanosarcina mazei LYC</name>
    <dbReference type="NCBI Taxonomy" id="1434114"/>
    <lineage>
        <taxon>Archaea</taxon>
        <taxon>Methanobacteriati</taxon>
        <taxon>Methanobacteriota</taxon>
        <taxon>Stenosarchaea group</taxon>
        <taxon>Methanomicrobia</taxon>
        <taxon>Methanosarcinales</taxon>
        <taxon>Methanosarcinaceae</taxon>
        <taxon>Methanosarcina</taxon>
    </lineage>
</organism>
<dbReference type="Proteomes" id="UP000033063">
    <property type="component" value="Chromosome"/>
</dbReference>
<dbReference type="PANTHER" id="PTHR37954">
    <property type="entry name" value="BLL4979 PROTEIN"/>
    <property type="match status" value="1"/>
</dbReference>
<name>A0A0E3LW62_METMZ</name>
<dbReference type="InterPro" id="IPR003748">
    <property type="entry name" value="DUF169"/>
</dbReference>